<protein>
    <recommendedName>
        <fullName evidence="14">Transient receptor potential cation channel subfamily M member 2</fullName>
    </recommendedName>
</protein>
<feature type="domain" description="Ion transport" evidence="9">
    <location>
        <begin position="751"/>
        <end position="1009"/>
    </location>
</feature>
<dbReference type="PANTHER" id="PTHR13800">
    <property type="entry name" value="TRANSIENT RECEPTOR POTENTIAL CATION CHANNEL, SUBFAMILY M, MEMBER 6"/>
    <property type="match status" value="1"/>
</dbReference>
<evidence type="ECO:0000256" key="4">
    <source>
        <dbReference type="ARBA" id="ARBA00022989"/>
    </source>
</evidence>
<evidence type="ECO:0000256" key="7">
    <source>
        <dbReference type="ARBA" id="ARBA00023303"/>
    </source>
</evidence>
<sequence length="1198" mass="137627">MKTLWSKLPLMGLGRRKRDVSNSQGCDTWEYIKNFECKQCQRYVADPTITPEAEAIDDGFSAPCYCGLSKPAHPKKIQITSAWDRPAWESLLPNEIPVTVTPDPVDPDIPWSPEACIKNVQTDSYGVLLLKSALMGTNRPSEYVKLSSDTPMYTRYSSEASVLHLLTECWTMMEPKKPKLVISVMGGCRRFTADETKRRIFTSRLIKAVRSTQAWLLTDGLNKGITMVVGEAVNQAQSVVKVGDDLLSEIKCLGVVPYGLIRDAESLLVEDDEERYNSVKYKVCVTELNGKVSLNGDHTHFLLADDGFRNKKASADNFRTELEDAIQNSDDQGLGISVVVLMVDGDLSILRRCVMALERNIPVVVVKGTGLSADLISDTIELLLENDNQKLLDKVHQYYGEIDEQTQKETLCLLKRCMEHVHHITVYDIDTDTDLDLAILKALLTGYGAKEKQLELTLQWNRADIAATQIFARTGIFDRDKLADLMTKALLDQKTDFVELMVRKGVTMKEYLTPDRLIYLYSHRADAYMKMLFKKAKNSQRYWYIFNVLKSFIETNERDTEYPSKVIEKKQMQDPSHITMRDIHHLFEMLIGKHMIETFTYPSENSFQDPYRELLLWAVISRRKDVAVYVWWKCKSPLSSAIVATCFSCSIINLLEFKDTRARMEQKELKDKFESLAVKVVDECYQQDQTNALSLVQMKSPTWGDLTTLDLALLGSDIAFISNKCCQAIVDKYWLNLRWKFGLWLGYRAILLVLHTIMILFNLHNNISTFEILLAVMVLLDALQKGIEAITEQSFKLWNSAWNIYDSLTFTLFLIAFILRLSSASSLQISIFISRVMYAWCGVLFTCRLFRIYYIWARLGPMVIIFILMMYKLLEFLALFGLFILAYGVASMALTHHPCENREAFLSISTVSEFFEGLFFPSFWKLFGELQLDTLTGNETRCLLRTETYSFWPRCEPCVEGEINCDCTNNSDYTLSVKFMLAVYLIIGNVLLLNLLIAIFTNVFDSIRHTSIEHWNFEMYRLMRLYERKPTIPPPVAPFVSLFQCFCNVEQEKEPNDMVEDWNQTTVLLTLFEQQQIRSLQSKIVNYGKEPGIHTSWKVDKIYKIMSSWIGNDAKLLKELDTNFNGVKETVEMTITRVTNLSRQLDLMHINLHEAQARLEESQTTLETTIMQLMVEIKNLGMKDSNKELSQDDCNLTK</sequence>
<organism evidence="12 13">
    <name type="scientific">Petrolisthes cinctipes</name>
    <name type="common">Flat porcelain crab</name>
    <dbReference type="NCBI Taxonomy" id="88211"/>
    <lineage>
        <taxon>Eukaryota</taxon>
        <taxon>Metazoa</taxon>
        <taxon>Ecdysozoa</taxon>
        <taxon>Arthropoda</taxon>
        <taxon>Crustacea</taxon>
        <taxon>Multicrustacea</taxon>
        <taxon>Malacostraca</taxon>
        <taxon>Eumalacostraca</taxon>
        <taxon>Eucarida</taxon>
        <taxon>Decapoda</taxon>
        <taxon>Pleocyemata</taxon>
        <taxon>Anomura</taxon>
        <taxon>Galatheoidea</taxon>
        <taxon>Porcellanidae</taxon>
        <taxon>Petrolisthes</taxon>
    </lineage>
</organism>
<reference evidence="12" key="1">
    <citation type="submission" date="2023-10" db="EMBL/GenBank/DDBJ databases">
        <title>Genome assemblies of two species of porcelain crab, Petrolisthes cinctipes and Petrolisthes manimaculis (Anomura: Porcellanidae).</title>
        <authorList>
            <person name="Angst P."/>
        </authorList>
    </citation>
    <scope>NUCLEOTIDE SEQUENCE</scope>
    <source>
        <strain evidence="12">PB745_01</strain>
        <tissue evidence="12">Gill</tissue>
    </source>
</reference>
<evidence type="ECO:0000259" key="10">
    <source>
        <dbReference type="Pfam" id="PF18139"/>
    </source>
</evidence>
<feature type="transmembrane region" description="Helical" evidence="8">
    <location>
        <begin position="981"/>
        <end position="1004"/>
    </location>
</feature>
<keyword evidence="6 8" id="KW-0472">Membrane</keyword>
<feature type="transmembrane region" description="Helical" evidence="8">
    <location>
        <begin position="741"/>
        <end position="761"/>
    </location>
</feature>
<evidence type="ECO:0000256" key="6">
    <source>
        <dbReference type="ARBA" id="ARBA00023136"/>
    </source>
</evidence>
<evidence type="ECO:0000256" key="8">
    <source>
        <dbReference type="SAM" id="Phobius"/>
    </source>
</evidence>
<evidence type="ECO:0000259" key="9">
    <source>
        <dbReference type="Pfam" id="PF00520"/>
    </source>
</evidence>
<evidence type="ECO:0000313" key="13">
    <source>
        <dbReference type="Proteomes" id="UP001286313"/>
    </source>
</evidence>
<keyword evidence="5" id="KW-0406">Ion transport</keyword>
<feature type="transmembrane region" description="Helical" evidence="8">
    <location>
        <begin position="827"/>
        <end position="845"/>
    </location>
</feature>
<proteinExistence type="predicted"/>
<keyword evidence="13" id="KW-1185">Reference proteome</keyword>
<dbReference type="InterPro" id="IPR057366">
    <property type="entry name" value="TRPM-like"/>
</dbReference>
<dbReference type="AlphaFoldDB" id="A0AAE1FRR6"/>
<evidence type="ECO:0000313" key="12">
    <source>
        <dbReference type="EMBL" id="KAK3879327.1"/>
    </source>
</evidence>
<evidence type="ECO:0000256" key="1">
    <source>
        <dbReference type="ARBA" id="ARBA00004141"/>
    </source>
</evidence>
<dbReference type="Pfam" id="PF00520">
    <property type="entry name" value="Ion_trans"/>
    <property type="match status" value="1"/>
</dbReference>
<evidence type="ECO:0000259" key="11">
    <source>
        <dbReference type="Pfam" id="PF25508"/>
    </source>
</evidence>
<feature type="domain" description="TRPM-like" evidence="11">
    <location>
        <begin position="470"/>
        <end position="722"/>
    </location>
</feature>
<dbReference type="Proteomes" id="UP001286313">
    <property type="component" value="Unassembled WGS sequence"/>
</dbReference>
<keyword evidence="7" id="KW-0407">Ion channel</keyword>
<evidence type="ECO:0000256" key="3">
    <source>
        <dbReference type="ARBA" id="ARBA00022692"/>
    </source>
</evidence>
<dbReference type="PANTHER" id="PTHR13800:SF12">
    <property type="entry name" value="TRANSIENT RECEPTOR POTENTIAL CATION CHANNEL SUBFAMILY M MEMBER-LIKE 2"/>
    <property type="match status" value="1"/>
</dbReference>
<keyword evidence="3 8" id="KW-0812">Transmembrane</keyword>
<feature type="domain" description="TRPM SLOG" evidence="10">
    <location>
        <begin position="157"/>
        <end position="399"/>
    </location>
</feature>
<dbReference type="EMBL" id="JAWQEG010001460">
    <property type="protein sequence ID" value="KAK3879327.1"/>
    <property type="molecule type" value="Genomic_DNA"/>
</dbReference>
<dbReference type="Pfam" id="PF18139">
    <property type="entry name" value="LSDAT_euk"/>
    <property type="match status" value="1"/>
</dbReference>
<comment type="caution">
    <text evidence="12">The sequence shown here is derived from an EMBL/GenBank/DDBJ whole genome shotgun (WGS) entry which is preliminary data.</text>
</comment>
<dbReference type="GO" id="GO:0099604">
    <property type="term" value="F:ligand-gated calcium channel activity"/>
    <property type="evidence" value="ECO:0007669"/>
    <property type="project" value="TreeGrafter"/>
</dbReference>
<accession>A0AAE1FRR6</accession>
<name>A0AAE1FRR6_PETCI</name>
<evidence type="ECO:0008006" key="14">
    <source>
        <dbReference type="Google" id="ProtNLM"/>
    </source>
</evidence>
<dbReference type="Pfam" id="PF25508">
    <property type="entry name" value="TRPM2"/>
    <property type="match status" value="1"/>
</dbReference>
<dbReference type="InterPro" id="IPR005821">
    <property type="entry name" value="Ion_trans_dom"/>
</dbReference>
<evidence type="ECO:0000256" key="5">
    <source>
        <dbReference type="ARBA" id="ARBA00023065"/>
    </source>
</evidence>
<gene>
    <name evidence="12" type="ORF">Pcinc_016085</name>
</gene>
<dbReference type="GO" id="GO:0005886">
    <property type="term" value="C:plasma membrane"/>
    <property type="evidence" value="ECO:0007669"/>
    <property type="project" value="TreeGrafter"/>
</dbReference>
<keyword evidence="4 8" id="KW-1133">Transmembrane helix</keyword>
<dbReference type="InterPro" id="IPR041491">
    <property type="entry name" value="TRPM_SLOG"/>
</dbReference>
<feature type="transmembrane region" description="Helical" evidence="8">
    <location>
        <begin position="804"/>
        <end position="821"/>
    </location>
</feature>
<evidence type="ECO:0000256" key="2">
    <source>
        <dbReference type="ARBA" id="ARBA00022448"/>
    </source>
</evidence>
<keyword evidence="2" id="KW-0813">Transport</keyword>
<dbReference type="InterPro" id="IPR050927">
    <property type="entry name" value="TRPM"/>
</dbReference>
<comment type="subcellular location">
    <subcellularLocation>
        <location evidence="1">Membrane</location>
        <topology evidence="1">Multi-pass membrane protein</topology>
    </subcellularLocation>
</comment>
<feature type="transmembrane region" description="Helical" evidence="8">
    <location>
        <begin position="638"/>
        <end position="657"/>
    </location>
</feature>